<comment type="subcellular location">
    <subcellularLocation>
        <location evidence="1 11">Endoplasmic reticulum membrane</location>
        <topology evidence="1 11">Multi-pass membrane protein</topology>
    </subcellularLocation>
</comment>
<dbReference type="Pfam" id="PF04188">
    <property type="entry name" value="Mannosyl_trans2"/>
    <property type="match status" value="1"/>
</dbReference>
<evidence type="ECO:0000313" key="12">
    <source>
        <dbReference type="EMBL" id="CAI7935282.1"/>
    </source>
</evidence>
<evidence type="ECO:0000313" key="13">
    <source>
        <dbReference type="Proteomes" id="UP001178461"/>
    </source>
</evidence>
<accession>A0AA35QR34</accession>
<dbReference type="GO" id="GO:0031501">
    <property type="term" value="C:mannosyltransferase complex"/>
    <property type="evidence" value="ECO:0007669"/>
    <property type="project" value="TreeGrafter"/>
</dbReference>
<keyword evidence="7 11" id="KW-0812">Transmembrane</keyword>
<keyword evidence="8 11" id="KW-0256">Endoplasmic reticulum</keyword>
<evidence type="ECO:0000256" key="5">
    <source>
        <dbReference type="ARBA" id="ARBA00022676"/>
    </source>
</evidence>
<comment type="similarity">
    <text evidence="3 11">Belongs to the PIGV family.</text>
</comment>
<dbReference type="EMBL" id="CANTUW010000212">
    <property type="protein sequence ID" value="CAI7935282.1"/>
    <property type="molecule type" value="Genomic_DNA"/>
</dbReference>
<dbReference type="PANTHER" id="PTHR12468">
    <property type="entry name" value="GPI MANNOSYLTRANSFERASE 2"/>
    <property type="match status" value="1"/>
</dbReference>
<evidence type="ECO:0000256" key="11">
    <source>
        <dbReference type="RuleBase" id="RU363112"/>
    </source>
</evidence>
<dbReference type="GO" id="GO:0000009">
    <property type="term" value="F:alpha-1,6-mannosyltransferase activity"/>
    <property type="evidence" value="ECO:0007669"/>
    <property type="project" value="InterPro"/>
</dbReference>
<evidence type="ECO:0000256" key="3">
    <source>
        <dbReference type="ARBA" id="ARBA00008698"/>
    </source>
</evidence>
<feature type="transmembrane region" description="Helical" evidence="11">
    <location>
        <begin position="162"/>
        <end position="192"/>
    </location>
</feature>
<keyword evidence="9 11" id="KW-1133">Transmembrane helix</keyword>
<gene>
    <name evidence="12" type="ORF">PODLI_1B032297</name>
</gene>
<sequence length="498" mass="56662">MTSKVRMLQRKEGDPHCQEVVRFAVLCRVLTLFLQALFNLLIPDHAADAFSPPRLSEYGFCDWILEWLLGGLSRWDAEHFLFIAEHGYVYEHNCAFFPLFPLSLRAAAETVLWPFQGFLSLRSRLLLSAALLNGLFSAWAAWTLYKLSCAVLQCHRKAFLSAILFCLTPANVFMAAAYSESMFVLLVFSAMWWLEKGQHWASSLLFMLAAGVRSNGLINAGFLLYSQTKLFASQMQVRTGTGVKPPQILGQFLNLVASLVVMSASVFLPFALFQFWAYLRFCNTTFSPEYAVPGPLLQLAAHKGYRAAASNGVAPPWCSWNFPVLYTYIQDTYWNVGFLRYFEPRQIPNFLLAAPAIVLGSWAAWRYIAANPWHCLTLGLLRRKTEGMTGKDLSKPATGFYSPGAFVYMVHATVLLVFGTFCMHVQEQMLSRKWCASYSFCVSVNLKFLKLEMNPKSLYVLSKYASIDLAYIRIKEWQQQLKFELCRREDFILLGSRL</sequence>
<dbReference type="EC" id="2.4.1.-" evidence="11"/>
<dbReference type="PANTHER" id="PTHR12468:SF2">
    <property type="entry name" value="GPI MANNOSYLTRANSFERASE 2"/>
    <property type="match status" value="1"/>
</dbReference>
<keyword evidence="13" id="KW-1185">Reference proteome</keyword>
<dbReference type="GO" id="GO:0005789">
    <property type="term" value="C:endoplasmic reticulum membrane"/>
    <property type="evidence" value="ECO:0007669"/>
    <property type="project" value="UniProtKB-SubCell"/>
</dbReference>
<evidence type="ECO:0000256" key="2">
    <source>
        <dbReference type="ARBA" id="ARBA00004687"/>
    </source>
</evidence>
<keyword evidence="4 11" id="KW-0337">GPI-anchor biosynthesis</keyword>
<proteinExistence type="inferred from homology"/>
<dbReference type="Proteomes" id="UP001178461">
    <property type="component" value="Unassembled WGS sequence"/>
</dbReference>
<evidence type="ECO:0000256" key="10">
    <source>
        <dbReference type="ARBA" id="ARBA00023136"/>
    </source>
</evidence>
<dbReference type="InterPro" id="IPR007315">
    <property type="entry name" value="PIG-V/Gpi18"/>
</dbReference>
<keyword evidence="5 11" id="KW-0328">Glycosyltransferase</keyword>
<feature type="transmembrane region" description="Helical" evidence="11">
    <location>
        <begin position="20"/>
        <end position="42"/>
    </location>
</feature>
<feature type="transmembrane region" description="Helical" evidence="11">
    <location>
        <begin position="405"/>
        <end position="423"/>
    </location>
</feature>
<feature type="transmembrane region" description="Helical" evidence="11">
    <location>
        <begin position="125"/>
        <end position="142"/>
    </location>
</feature>
<evidence type="ECO:0000256" key="1">
    <source>
        <dbReference type="ARBA" id="ARBA00004477"/>
    </source>
</evidence>
<reference evidence="12" key="1">
    <citation type="submission" date="2022-12" db="EMBL/GenBank/DDBJ databases">
        <authorList>
            <person name="Alioto T."/>
            <person name="Alioto T."/>
            <person name="Gomez Garrido J."/>
        </authorList>
    </citation>
    <scope>NUCLEOTIDE SEQUENCE</scope>
</reference>
<comment type="caution">
    <text evidence="11">Lacks conserved residue(s) required for the propagation of feature annotation.</text>
</comment>
<evidence type="ECO:0000256" key="4">
    <source>
        <dbReference type="ARBA" id="ARBA00022502"/>
    </source>
</evidence>
<dbReference type="GO" id="GO:0004376">
    <property type="term" value="F:GPI mannosyltransferase activity"/>
    <property type="evidence" value="ECO:0007669"/>
    <property type="project" value="InterPro"/>
</dbReference>
<evidence type="ECO:0000256" key="8">
    <source>
        <dbReference type="ARBA" id="ARBA00022824"/>
    </source>
</evidence>
<feature type="transmembrane region" description="Helical" evidence="11">
    <location>
        <begin position="350"/>
        <end position="368"/>
    </location>
</feature>
<evidence type="ECO:0000256" key="6">
    <source>
        <dbReference type="ARBA" id="ARBA00022679"/>
    </source>
</evidence>
<protein>
    <recommendedName>
        <fullName evidence="11">GPI mannosyltransferase 2</fullName>
        <ecNumber evidence="11">2.4.1.-</ecNumber>
    </recommendedName>
</protein>
<comment type="caution">
    <text evidence="12">The sequence shown here is derived from an EMBL/GenBank/DDBJ whole genome shotgun (WGS) entry which is preliminary data.</text>
</comment>
<feature type="non-terminal residue" evidence="12">
    <location>
        <position position="1"/>
    </location>
</feature>
<feature type="transmembrane region" description="Helical" evidence="11">
    <location>
        <begin position="255"/>
        <end position="279"/>
    </location>
</feature>
<keyword evidence="6 11" id="KW-0808">Transferase</keyword>
<evidence type="ECO:0000256" key="7">
    <source>
        <dbReference type="ARBA" id="ARBA00022692"/>
    </source>
</evidence>
<keyword evidence="10 11" id="KW-0472">Membrane</keyword>
<organism evidence="12 13">
    <name type="scientific">Podarcis lilfordi</name>
    <name type="common">Lilford's wall lizard</name>
    <dbReference type="NCBI Taxonomy" id="74358"/>
    <lineage>
        <taxon>Eukaryota</taxon>
        <taxon>Metazoa</taxon>
        <taxon>Chordata</taxon>
        <taxon>Craniata</taxon>
        <taxon>Vertebrata</taxon>
        <taxon>Euteleostomi</taxon>
        <taxon>Lepidosauria</taxon>
        <taxon>Squamata</taxon>
        <taxon>Bifurcata</taxon>
        <taxon>Unidentata</taxon>
        <taxon>Episquamata</taxon>
        <taxon>Laterata</taxon>
        <taxon>Lacertibaenia</taxon>
        <taxon>Lacertidae</taxon>
        <taxon>Podarcis</taxon>
    </lineage>
</organism>
<comment type="function">
    <text evidence="11">Mannosyltransferase involved in glycosylphosphatidylinositol-anchor biosynthesis.</text>
</comment>
<dbReference type="AlphaFoldDB" id="A0AA35QR34"/>
<evidence type="ECO:0000256" key="9">
    <source>
        <dbReference type="ARBA" id="ARBA00022989"/>
    </source>
</evidence>
<dbReference type="GO" id="GO:0006506">
    <property type="term" value="P:GPI anchor biosynthetic process"/>
    <property type="evidence" value="ECO:0007669"/>
    <property type="project" value="UniProtKB-KW"/>
</dbReference>
<name>A0AA35QR34_9SAUR</name>
<comment type="pathway">
    <text evidence="2 11">Glycolipid biosynthesis; glycosylphosphatidylinositol-anchor biosynthesis.</text>
</comment>